<dbReference type="Gene3D" id="3.20.20.80">
    <property type="entry name" value="Glycosidases"/>
    <property type="match status" value="2"/>
</dbReference>
<evidence type="ECO:0000256" key="10">
    <source>
        <dbReference type="RuleBase" id="RU361207"/>
    </source>
</evidence>
<comment type="similarity">
    <text evidence="2 10">Belongs to the disproportionating enzyme family.</text>
</comment>
<organism evidence="12 13">
    <name type="scientific">Pedobacter yulinensis</name>
    <dbReference type="NCBI Taxonomy" id="2126353"/>
    <lineage>
        <taxon>Bacteria</taxon>
        <taxon>Pseudomonadati</taxon>
        <taxon>Bacteroidota</taxon>
        <taxon>Sphingobacteriia</taxon>
        <taxon>Sphingobacteriales</taxon>
        <taxon>Sphingobacteriaceae</taxon>
        <taxon>Pedobacter</taxon>
    </lineage>
</organism>
<evidence type="ECO:0000256" key="5">
    <source>
        <dbReference type="ARBA" id="ARBA00022676"/>
    </source>
</evidence>
<dbReference type="OrthoDB" id="9811841at2"/>
<dbReference type="InterPro" id="IPR003385">
    <property type="entry name" value="Glyco_hydro_77"/>
</dbReference>
<comment type="caution">
    <text evidence="12">The sequence shown here is derived from an EMBL/GenBank/DDBJ whole genome shotgun (WGS) entry which is preliminary data.</text>
</comment>
<dbReference type="SUPFAM" id="SSF51445">
    <property type="entry name" value="(Trans)glycosidases"/>
    <property type="match status" value="2"/>
</dbReference>
<evidence type="ECO:0000256" key="2">
    <source>
        <dbReference type="ARBA" id="ARBA00005684"/>
    </source>
</evidence>
<dbReference type="NCBIfam" id="TIGR02401">
    <property type="entry name" value="trehalose_TreY"/>
    <property type="match status" value="1"/>
</dbReference>
<dbReference type="GO" id="GO:0004134">
    <property type="term" value="F:4-alpha-glucanotransferase activity"/>
    <property type="evidence" value="ECO:0007669"/>
    <property type="project" value="UniProtKB-EC"/>
</dbReference>
<dbReference type="Gene3D" id="3.30.1590.10">
    <property type="entry name" value="Maltooligosyl trehalose synthase, domain 2"/>
    <property type="match status" value="1"/>
</dbReference>
<evidence type="ECO:0000313" key="12">
    <source>
        <dbReference type="EMBL" id="PST82840.1"/>
    </source>
</evidence>
<dbReference type="Gene3D" id="1.10.150.200">
    <property type="entry name" value="Maltooligosyl trehalose synthase, domain 3"/>
    <property type="match status" value="1"/>
</dbReference>
<proteinExistence type="inferred from homology"/>
<dbReference type="PANTHER" id="PTHR32438:SF5">
    <property type="entry name" value="4-ALPHA-GLUCANOTRANSFERASE DPE1, CHLOROPLASTIC_AMYLOPLASTIC"/>
    <property type="match status" value="1"/>
</dbReference>
<dbReference type="NCBIfam" id="TIGR00217">
    <property type="entry name" value="malQ"/>
    <property type="match status" value="1"/>
</dbReference>
<dbReference type="Pfam" id="PF00128">
    <property type="entry name" value="Alpha-amylase"/>
    <property type="match status" value="1"/>
</dbReference>
<gene>
    <name evidence="12" type="ORF">C7T94_09375</name>
</gene>
<dbReference type="PANTHER" id="PTHR32438">
    <property type="entry name" value="4-ALPHA-GLUCANOTRANSFERASE DPE1, CHLOROPLASTIC/AMYLOPLASTIC"/>
    <property type="match status" value="1"/>
</dbReference>
<dbReference type="NCBIfam" id="NF011080">
    <property type="entry name" value="PRK14508.1-3"/>
    <property type="match status" value="1"/>
</dbReference>
<feature type="domain" description="Glycosyl hydrolase family 13 catalytic" evidence="11">
    <location>
        <begin position="5"/>
        <end position="617"/>
    </location>
</feature>
<dbReference type="InterPro" id="IPR012767">
    <property type="entry name" value="Trehalose_TreY"/>
</dbReference>
<dbReference type="Proteomes" id="UP000240912">
    <property type="component" value="Unassembled WGS sequence"/>
</dbReference>
<evidence type="ECO:0000256" key="7">
    <source>
        <dbReference type="ARBA" id="ARBA00023277"/>
    </source>
</evidence>
<dbReference type="EC" id="2.4.1.25" evidence="3 10"/>
<sequence length="1317" mass="148562">MRPTTTYRIQFHKEFTFTDLIAQIPYLHSLGVDTVYASPIFTATPGSTHGYDGTDPLTISPEIGTEAQLEQLAGMLHERGMRWIQDFVPNHMAYVAENRWLTDVLKNGNASSYKQHFDLFFDDFEQEKLMLPFLGADLEVAAANGEVGLVLQDGALMLEAGGQRWPVNQQTLVRLRDENFDPESAGASSLKTINENTRLLLELIGLQYYRPCNWQETAANINYRRFFTVNSLICLNMQDRKVFDDYHRYLLQLIKRGLIQGVRIDHADGLQDPGTYLKWLREACGADCYIVIEKILARNEPTPKWPMEGTTGYDFLAMVNNLLTDREGLGQVNALYDRFTGKPSSPELKAREKKRLILSEHMQGEVSLLRKLAVAAGADGEEVAAHITALMTDLPRYRYYFDENGQSTEFSALLSVLEKDPESRAAAAWAKDMLEQADNSAAASVFFKRLMQFSGPVMAKGIEDTLMYDFARFIAHNEVGDSPGFFGIRSGEFVREMKLRLAEWPATMNATATHDTKRGEDFRSRLLVISTLPDEWAQWVNARGAAADIRREDLYFLYQTYLGSLPLPGVAPEGYRERLKAAMQKSLREGKVSSDWAEPDEQYEARIFELIESLPERLEELPEEERATVRLFQDLGLLNSLSQVLVKFLSPGIPDIYQGREAWDFSFVDPDNRSAVDYTLHASLLSDAAPVELWKRRYDGAIKVRLTAILSKLRRRFPDFFHLASFEPVELRGPHATDFFAFRRSFRQRHFLVLVPLCHRAFVQGQEFDPAGAELADTYLELPFRPLTAFNYLSGQSINLGEKTDLQTIFGRELPLAVIEINEKARGAGVLLPLNALPGAGGIGDMGASARTFVDWLHEAGQQYWQVLPLNPVDRADHYSPYSSVSSFAGNVLLIDLAALHARGLLPHAHEAADKADGPIDYDEVDSRKRAALETAFLAWKEKGADRTPFEQFCEEKASWLSDFALFEVLRELHGPSWTEWPADLRRRDPVALGGIHEAHADRLLFFSWCQYIFFEQWGELRRYARDRHIALIGDLPFYVTGNACDVWVNPGLFQLNEDYTPKEVAGVPPDAFSASGQRWGMPVFNWQAMKTLGYAWWMDRIAANLAMVDVLRLDHFRAFSAYWSIPAEAPDARAGAWQQGPGDDLFAALKLRFPNQPFIAEDLGEIDEPVYALRDRWGLSGMKVLQFGFSGAEGLNDHLPHEFGTRDLAVYTGTHDNNTSQGWLDSLGTKEREQLNSYLRQAGGEEVRGLIELAYASVAWLALVPVQDILGLGESARINFPGSTGKNWKWRLSPGSLDADLARAIAVLARRYGRIG</sequence>
<name>A0A2T3HK89_9SPHI</name>
<dbReference type="InterPro" id="IPR017853">
    <property type="entry name" value="GH"/>
</dbReference>
<reference evidence="12 13" key="1">
    <citation type="submission" date="2018-03" db="EMBL/GenBank/DDBJ databases">
        <authorList>
            <person name="Keele B.F."/>
        </authorList>
    </citation>
    <scope>NUCLEOTIDE SEQUENCE [LARGE SCALE GENOMIC DNA]</scope>
    <source>
        <strain evidence="12 13">YL28-9</strain>
    </source>
</reference>
<evidence type="ECO:0000259" key="11">
    <source>
        <dbReference type="SMART" id="SM00642"/>
    </source>
</evidence>
<keyword evidence="7 10" id="KW-0119">Carbohydrate metabolism</keyword>
<keyword evidence="13" id="KW-1185">Reference proteome</keyword>
<protein>
    <recommendedName>
        <fullName evidence="4 10">4-alpha-glucanotransferase</fullName>
        <ecNumber evidence="3 10">2.4.1.25</ecNumber>
    </recommendedName>
    <alternativeName>
        <fullName evidence="8 10">Amylomaltase</fullName>
    </alternativeName>
    <alternativeName>
        <fullName evidence="9 10">Disproportionating enzyme</fullName>
    </alternativeName>
</protein>
<evidence type="ECO:0000256" key="9">
    <source>
        <dbReference type="ARBA" id="ARBA00031501"/>
    </source>
</evidence>
<dbReference type="Gene3D" id="1.10.10.470">
    <property type="entry name" value="Maltooligosyl trehalose synthase, domain 4"/>
    <property type="match status" value="1"/>
</dbReference>
<evidence type="ECO:0000256" key="4">
    <source>
        <dbReference type="ARBA" id="ARBA00020295"/>
    </source>
</evidence>
<evidence type="ECO:0000313" key="13">
    <source>
        <dbReference type="Proteomes" id="UP000240912"/>
    </source>
</evidence>
<accession>A0A2T3HK89</accession>
<evidence type="ECO:0000256" key="3">
    <source>
        <dbReference type="ARBA" id="ARBA00012560"/>
    </source>
</evidence>
<dbReference type="GO" id="GO:0005975">
    <property type="term" value="P:carbohydrate metabolic process"/>
    <property type="evidence" value="ECO:0007669"/>
    <property type="project" value="InterPro"/>
</dbReference>
<dbReference type="RefSeq" id="WP_107215098.1">
    <property type="nucleotide sequence ID" value="NZ_KZ686269.1"/>
</dbReference>
<dbReference type="InterPro" id="IPR006047">
    <property type="entry name" value="GH13_cat_dom"/>
</dbReference>
<dbReference type="Pfam" id="PF02446">
    <property type="entry name" value="Glyco_hydro_77"/>
    <property type="match status" value="1"/>
</dbReference>
<comment type="catalytic activity">
    <reaction evidence="1 10">
        <text>Transfers a segment of a (1-&gt;4)-alpha-D-glucan to a new position in an acceptor, which may be glucose or a (1-&gt;4)-alpha-D-glucan.</text>
        <dbReference type="EC" id="2.4.1.25"/>
    </reaction>
</comment>
<dbReference type="SMART" id="SM00642">
    <property type="entry name" value="Aamy"/>
    <property type="match status" value="1"/>
</dbReference>
<dbReference type="InterPro" id="IPR013797">
    <property type="entry name" value="Maltooligo_trehalose_synth_4"/>
</dbReference>
<keyword evidence="6 10" id="KW-0808">Transferase</keyword>
<keyword evidence="5 10" id="KW-0328">Glycosyltransferase</keyword>
<evidence type="ECO:0000256" key="8">
    <source>
        <dbReference type="ARBA" id="ARBA00031423"/>
    </source>
</evidence>
<dbReference type="EMBL" id="PYLS01000005">
    <property type="protein sequence ID" value="PST82840.1"/>
    <property type="molecule type" value="Genomic_DNA"/>
</dbReference>
<evidence type="ECO:0000256" key="6">
    <source>
        <dbReference type="ARBA" id="ARBA00022679"/>
    </source>
</evidence>
<evidence type="ECO:0000256" key="1">
    <source>
        <dbReference type="ARBA" id="ARBA00000439"/>
    </source>
</evidence>
<dbReference type="CDD" id="cd11336">
    <property type="entry name" value="AmyAc_MTSase"/>
    <property type="match status" value="1"/>
</dbReference>